<dbReference type="GO" id="GO:0005634">
    <property type="term" value="C:nucleus"/>
    <property type="evidence" value="ECO:0007669"/>
    <property type="project" value="UniProtKB-SubCell"/>
</dbReference>
<feature type="domain" description="BTB" evidence="7">
    <location>
        <begin position="34"/>
        <end position="99"/>
    </location>
</feature>
<dbReference type="Proteomes" id="UP000504606">
    <property type="component" value="Unplaced"/>
</dbReference>
<dbReference type="Gene3D" id="3.30.710.10">
    <property type="entry name" value="Potassium Channel Kv1.1, Chain A"/>
    <property type="match status" value="1"/>
</dbReference>
<feature type="compositionally biased region" description="Polar residues" evidence="6">
    <location>
        <begin position="128"/>
        <end position="152"/>
    </location>
</feature>
<evidence type="ECO:0000256" key="2">
    <source>
        <dbReference type="ARBA" id="ARBA00022723"/>
    </source>
</evidence>
<keyword evidence="5" id="KW-0539">Nucleus</keyword>
<reference evidence="9" key="1">
    <citation type="submission" date="2025-08" db="UniProtKB">
        <authorList>
            <consortium name="RefSeq"/>
        </authorList>
    </citation>
    <scope>IDENTIFICATION</scope>
    <source>
        <tissue evidence="9">Whole organism</tissue>
    </source>
</reference>
<dbReference type="Pfam" id="PF00651">
    <property type="entry name" value="BTB"/>
    <property type="match status" value="1"/>
</dbReference>
<evidence type="ECO:0000256" key="6">
    <source>
        <dbReference type="SAM" id="MobiDB-lite"/>
    </source>
</evidence>
<dbReference type="Gene3D" id="2.20.25.240">
    <property type="match status" value="1"/>
</dbReference>
<feature type="compositionally biased region" description="Gly residues" evidence="6">
    <location>
        <begin position="265"/>
        <end position="279"/>
    </location>
</feature>
<dbReference type="InterPro" id="IPR011333">
    <property type="entry name" value="SKP1/BTB/POZ_sf"/>
</dbReference>
<organism evidence="8 9">
    <name type="scientific">Frankliniella occidentalis</name>
    <name type="common">Western flower thrips</name>
    <name type="synonym">Euthrips occidentalis</name>
    <dbReference type="NCBI Taxonomy" id="133901"/>
    <lineage>
        <taxon>Eukaryota</taxon>
        <taxon>Metazoa</taxon>
        <taxon>Ecdysozoa</taxon>
        <taxon>Arthropoda</taxon>
        <taxon>Hexapoda</taxon>
        <taxon>Insecta</taxon>
        <taxon>Pterygota</taxon>
        <taxon>Neoptera</taxon>
        <taxon>Paraneoptera</taxon>
        <taxon>Thysanoptera</taxon>
        <taxon>Terebrantia</taxon>
        <taxon>Thripoidea</taxon>
        <taxon>Thripidae</taxon>
        <taxon>Frankliniella</taxon>
    </lineage>
</organism>
<dbReference type="CDD" id="cd18315">
    <property type="entry name" value="BTB_POZ_BAB-like"/>
    <property type="match status" value="1"/>
</dbReference>
<evidence type="ECO:0000313" key="9">
    <source>
        <dbReference type="RefSeq" id="XP_026284235.1"/>
    </source>
</evidence>
<evidence type="ECO:0000256" key="4">
    <source>
        <dbReference type="ARBA" id="ARBA00022833"/>
    </source>
</evidence>
<dbReference type="InterPro" id="IPR051095">
    <property type="entry name" value="Dros_DevTransReg"/>
</dbReference>
<dbReference type="RefSeq" id="XP_026284235.1">
    <property type="nucleotide sequence ID" value="XM_026428450.2"/>
</dbReference>
<dbReference type="AlphaFoldDB" id="A0A6J1SXZ2"/>
<dbReference type="PANTHER" id="PTHR23110">
    <property type="entry name" value="BTB DOMAIN TRANSCRIPTION FACTOR"/>
    <property type="match status" value="1"/>
</dbReference>
<dbReference type="PANTHER" id="PTHR23110:SF99">
    <property type="entry name" value="BROAD-COMPLEX CORE PROTEIN ISOFORM 6"/>
    <property type="match status" value="1"/>
</dbReference>
<feature type="region of interest" description="Disordered" evidence="6">
    <location>
        <begin position="258"/>
        <end position="289"/>
    </location>
</feature>
<keyword evidence="2" id="KW-0479">Metal-binding</keyword>
<evidence type="ECO:0000256" key="3">
    <source>
        <dbReference type="ARBA" id="ARBA00022771"/>
    </source>
</evidence>
<keyword evidence="4" id="KW-0862">Zinc</keyword>
<gene>
    <name evidence="9" type="primary">LOC113210446</name>
</gene>
<dbReference type="InterPro" id="IPR000210">
    <property type="entry name" value="BTB/POZ_dom"/>
</dbReference>
<keyword evidence="3" id="KW-0863">Zinc-finger</keyword>
<dbReference type="PROSITE" id="PS50097">
    <property type="entry name" value="BTB"/>
    <property type="match status" value="1"/>
</dbReference>
<evidence type="ECO:0000313" key="8">
    <source>
        <dbReference type="Proteomes" id="UP000504606"/>
    </source>
</evidence>
<evidence type="ECO:0000259" key="7">
    <source>
        <dbReference type="PROSITE" id="PS50097"/>
    </source>
</evidence>
<name>A0A6J1SXZ2_FRAOC</name>
<comment type="subcellular location">
    <subcellularLocation>
        <location evidence="1">Nucleus</location>
    </subcellularLocation>
</comment>
<dbReference type="GO" id="GO:0008270">
    <property type="term" value="F:zinc ion binding"/>
    <property type="evidence" value="ECO:0007669"/>
    <property type="project" value="UniProtKB-KW"/>
</dbReference>
<dbReference type="SUPFAM" id="SSF54695">
    <property type="entry name" value="POZ domain"/>
    <property type="match status" value="1"/>
</dbReference>
<dbReference type="Pfam" id="PF04500">
    <property type="entry name" value="FLYWCH"/>
    <property type="match status" value="1"/>
</dbReference>
<proteinExistence type="predicted"/>
<keyword evidence="8" id="KW-1185">Reference proteome</keyword>
<accession>A0A6J1SXZ2</accession>
<sequence length="374" mass="41187">MTAIDAEQFSLRWNNFHNNLTAGFHDLLLGEDLVDVTIAAEGKFVQAHKMVLSVCSPYFKDLFKVNPCKHPIVILKDTGYKELEALLQFMYRGEVNVRQEELAMFLKTAEMLQIKGLTGSDSKKESAEPTSNKTSSNSAPSRTHSLPQDTSTHPPPKRKRSEAPPLPSTSAPTTPSQVVDVTPQTPPEGPSNDQALQDGNDFMNMMNPKMEPQEYDESEDGLDMMADDSVGHDPLVQQLLGGDPKGMAGLGNFVGLPGMKDGNVGQDGGQGGDPGGDPGGYPHPHSPASRFIRSRKGGKMLVHDGFLFFRECRTGNAGDRKHTWRCHEYHKMRCKGRCMTVDDVVVKISGEHNHAPDLGEIARREEEERLAVWP</sequence>
<feature type="region of interest" description="Disordered" evidence="6">
    <location>
        <begin position="117"/>
        <end position="218"/>
    </location>
</feature>
<protein>
    <submittedName>
        <fullName evidence="9">Protein tramtrack, beta isoform isoform X14</fullName>
    </submittedName>
</protein>
<dbReference type="GeneID" id="113210446"/>
<dbReference type="InterPro" id="IPR007588">
    <property type="entry name" value="Znf_FLYWCH"/>
</dbReference>
<evidence type="ECO:0000256" key="5">
    <source>
        <dbReference type="ARBA" id="ARBA00023242"/>
    </source>
</evidence>
<dbReference type="GO" id="GO:0006357">
    <property type="term" value="P:regulation of transcription by RNA polymerase II"/>
    <property type="evidence" value="ECO:0007669"/>
    <property type="project" value="TreeGrafter"/>
</dbReference>
<evidence type="ECO:0000256" key="1">
    <source>
        <dbReference type="ARBA" id="ARBA00004123"/>
    </source>
</evidence>
<dbReference type="SMART" id="SM00225">
    <property type="entry name" value="BTB"/>
    <property type="match status" value="1"/>
</dbReference>